<sequence length="370" mass="42037">MGRKHITAVVAINILTFFISLSYDMVFTVLPFFLINSVGVSMVIIGLIEGGYDLVSNFLKIFSGYWSDFFSRKRILTAGILFSVFSRLYFTFGKKWDDFLIGVLLEATSEGVQVPVSDTVLSSEKRNLGKIFGLNRAVESLGSFLGIIVAFVYTALFLSDIDYQTYFSLSIIPVFLSLIAVFFLKDERKIKKYPIPIVSWEIFFPKYLVLFFILSFANFGYSFYILKIYSDILSEYKTVGVYILFSLIIAAASYFSGKFYDQIGEKRFLEITTLIFFISHFLMINLPVIGFIVFAVADAFLEIGIWATVGKKVKFRKGFVFGTYHFVVGFSSLLAGLTAGYLWDSIRPEAPFVMGTIASLLAFFIIRRYF</sequence>
<dbReference type="PANTHER" id="PTHR23518">
    <property type="entry name" value="C-METHYLTRANSFERASE"/>
    <property type="match status" value="1"/>
</dbReference>
<accession>A0ABS1GHX3</accession>
<keyword evidence="2 4" id="KW-1133">Transmembrane helix</keyword>
<feature type="transmembrane region" description="Helical" evidence="4">
    <location>
        <begin position="204"/>
        <end position="226"/>
    </location>
</feature>
<evidence type="ECO:0000256" key="1">
    <source>
        <dbReference type="ARBA" id="ARBA00022692"/>
    </source>
</evidence>
<dbReference type="Pfam" id="PF07690">
    <property type="entry name" value="MFS_1"/>
    <property type="match status" value="1"/>
</dbReference>
<feature type="transmembrane region" description="Helical" evidence="4">
    <location>
        <begin position="321"/>
        <end position="343"/>
    </location>
</feature>
<feature type="transmembrane region" description="Helical" evidence="4">
    <location>
        <begin position="7"/>
        <end position="26"/>
    </location>
</feature>
<reference evidence="6 7" key="1">
    <citation type="journal article" date="2021" name="Syst. Appl. Microbiol.">
        <title>Persephonella atlantica sp. nov.: How to adapt to physico-chemical gradients in high temperature hydrothermal habitats.</title>
        <authorList>
            <person name="Francois D.X."/>
            <person name="Godfroy A."/>
            <person name="Mathien C."/>
            <person name="Aube J."/>
            <person name="Cathalot C."/>
            <person name="Lesongeur F."/>
            <person name="L'Haridon S."/>
            <person name="Philippon X."/>
            <person name="Roussel E.G."/>
        </authorList>
    </citation>
    <scope>NUCLEOTIDE SEQUENCE [LARGE SCALE GENOMIC DNA]</scope>
    <source>
        <strain evidence="6 7">MO1340</strain>
    </source>
</reference>
<dbReference type="InterPro" id="IPR036259">
    <property type="entry name" value="MFS_trans_sf"/>
</dbReference>
<dbReference type="CDD" id="cd17370">
    <property type="entry name" value="MFS_MJ1317_like"/>
    <property type="match status" value="1"/>
</dbReference>
<dbReference type="PROSITE" id="PS50850">
    <property type="entry name" value="MFS"/>
    <property type="match status" value="1"/>
</dbReference>
<keyword evidence="7" id="KW-1185">Reference proteome</keyword>
<feature type="transmembrane region" description="Helical" evidence="4">
    <location>
        <begin position="141"/>
        <end position="159"/>
    </location>
</feature>
<protein>
    <submittedName>
        <fullName evidence="6">MFS transporter</fullName>
    </submittedName>
</protein>
<evidence type="ECO:0000259" key="5">
    <source>
        <dbReference type="PROSITE" id="PS50850"/>
    </source>
</evidence>
<feature type="transmembrane region" description="Helical" evidence="4">
    <location>
        <begin position="349"/>
        <end position="366"/>
    </location>
</feature>
<dbReference type="Proteomes" id="UP000772812">
    <property type="component" value="Unassembled WGS sequence"/>
</dbReference>
<dbReference type="Gene3D" id="1.20.1250.20">
    <property type="entry name" value="MFS general substrate transporter like domains"/>
    <property type="match status" value="2"/>
</dbReference>
<keyword evidence="3 4" id="KW-0472">Membrane</keyword>
<organism evidence="6 7">
    <name type="scientific">Persephonella atlantica</name>
    <dbReference type="NCBI Taxonomy" id="2699429"/>
    <lineage>
        <taxon>Bacteria</taxon>
        <taxon>Pseudomonadati</taxon>
        <taxon>Aquificota</taxon>
        <taxon>Aquificia</taxon>
        <taxon>Aquificales</taxon>
        <taxon>Hydrogenothermaceae</taxon>
        <taxon>Persephonella</taxon>
    </lineage>
</organism>
<feature type="transmembrane region" description="Helical" evidence="4">
    <location>
        <begin position="165"/>
        <end position="184"/>
    </location>
</feature>
<dbReference type="InterPro" id="IPR020846">
    <property type="entry name" value="MFS_dom"/>
</dbReference>
<evidence type="ECO:0000313" key="7">
    <source>
        <dbReference type="Proteomes" id="UP000772812"/>
    </source>
</evidence>
<evidence type="ECO:0000256" key="3">
    <source>
        <dbReference type="ARBA" id="ARBA00023136"/>
    </source>
</evidence>
<evidence type="ECO:0000313" key="6">
    <source>
        <dbReference type="EMBL" id="MBK3332538.1"/>
    </source>
</evidence>
<dbReference type="EMBL" id="JAACYA010000002">
    <property type="protein sequence ID" value="MBK3332538.1"/>
    <property type="molecule type" value="Genomic_DNA"/>
</dbReference>
<feature type="transmembrane region" description="Helical" evidence="4">
    <location>
        <begin position="75"/>
        <end position="93"/>
    </location>
</feature>
<gene>
    <name evidence="6" type="ORF">GWK41_05615</name>
</gene>
<feature type="domain" description="Major facilitator superfamily (MFS) profile" evidence="5">
    <location>
        <begin position="8"/>
        <end position="370"/>
    </location>
</feature>
<dbReference type="PANTHER" id="PTHR23518:SF2">
    <property type="entry name" value="MAJOR FACILITATOR SUPERFAMILY TRANSPORTER"/>
    <property type="match status" value="1"/>
</dbReference>
<feature type="transmembrane region" description="Helical" evidence="4">
    <location>
        <begin position="238"/>
        <end position="256"/>
    </location>
</feature>
<feature type="transmembrane region" description="Helical" evidence="4">
    <location>
        <begin position="32"/>
        <end position="55"/>
    </location>
</feature>
<evidence type="ECO:0000256" key="2">
    <source>
        <dbReference type="ARBA" id="ARBA00022989"/>
    </source>
</evidence>
<keyword evidence="1 4" id="KW-0812">Transmembrane</keyword>
<dbReference type="SUPFAM" id="SSF103473">
    <property type="entry name" value="MFS general substrate transporter"/>
    <property type="match status" value="1"/>
</dbReference>
<dbReference type="InterPro" id="IPR011701">
    <property type="entry name" value="MFS"/>
</dbReference>
<name>A0ABS1GHX3_9AQUI</name>
<evidence type="ECO:0000256" key="4">
    <source>
        <dbReference type="SAM" id="Phobius"/>
    </source>
</evidence>
<proteinExistence type="predicted"/>
<dbReference type="RefSeq" id="WP_200673963.1">
    <property type="nucleotide sequence ID" value="NZ_JAACYA010000002.1"/>
</dbReference>
<comment type="caution">
    <text evidence="6">The sequence shown here is derived from an EMBL/GenBank/DDBJ whole genome shotgun (WGS) entry which is preliminary data.</text>
</comment>